<evidence type="ECO:0000313" key="7">
    <source>
        <dbReference type="Proteomes" id="UP000813423"/>
    </source>
</evidence>
<dbReference type="Pfam" id="PF13816">
    <property type="entry name" value="Dehydratase_hem"/>
    <property type="match status" value="1"/>
</dbReference>
<evidence type="ECO:0000256" key="4">
    <source>
        <dbReference type="ARBA" id="ARBA00023004"/>
    </source>
</evidence>
<keyword evidence="4" id="KW-0408">Iron</keyword>
<dbReference type="AlphaFoldDB" id="A0A8H4MPR0"/>
<keyword evidence="3" id="KW-0479">Metal-binding</keyword>
<evidence type="ECO:0000313" key="6">
    <source>
        <dbReference type="EMBL" id="KAH1898932.1"/>
    </source>
</evidence>
<evidence type="ECO:0008006" key="8">
    <source>
        <dbReference type="Google" id="ProtNLM"/>
    </source>
</evidence>
<dbReference type="InterPro" id="IPR025702">
    <property type="entry name" value="OXD"/>
</dbReference>
<gene>
    <name evidence="6" type="ORF">KXV57_009394</name>
</gene>
<sequence length="371" mass="41413">MSCTGRVFPLRQPKGHRPPVPRWMAQFPADMDRVFTAYIGVQQRGAQTDEGLLAESVDAAVNSIQRWIAEGPSTAPASIEQFQVLDGDDVPNSTVWVCYWNEASKYEDSIRRLSLVNIHEQLSASHRESVGLWCERFASHLSRVETNYSGLDYLPGLARLPGVSTVEHTLTAYWGAARDRIPASATDRFAQNEGLGRTQLGPEPASPHKTSGYHVVGTNPDNIVHIRSGQFWANCAEDETNAYEEALEPTLRAGLAYLWDNPQTSGAMGLRYLYNRPLSSGVREKTCETKESCVAGFFRNLADLEHWAKSHPSHLAIYTGAIKHAKKFGERRKFRTWHEVSVLKHGEAHFEYVNCVDRTGVIQGCVSLESL</sequence>
<dbReference type="EMBL" id="JAIBSC010000090">
    <property type="protein sequence ID" value="KAH1898932.1"/>
    <property type="molecule type" value="Genomic_DNA"/>
</dbReference>
<accession>A0A8H4MPR0</accession>
<dbReference type="Proteomes" id="UP000813423">
    <property type="component" value="Unassembled WGS sequence"/>
</dbReference>
<evidence type="ECO:0000256" key="5">
    <source>
        <dbReference type="ARBA" id="ARBA00023239"/>
    </source>
</evidence>
<dbReference type="GO" id="GO:0016829">
    <property type="term" value="F:lyase activity"/>
    <property type="evidence" value="ECO:0007669"/>
    <property type="project" value="UniProtKB-KW"/>
</dbReference>
<name>A0A8H4MPR0_ASPFM</name>
<reference evidence="6" key="1">
    <citation type="submission" date="2021-08" db="EMBL/GenBank/DDBJ databases">
        <title>Global Aspergillus fumigatus from environmental and clinical sources.</title>
        <authorList>
            <person name="Barber A."/>
            <person name="Sae-Ong T."/>
        </authorList>
    </citation>
    <scope>NUCLEOTIDE SEQUENCE</scope>
    <source>
        <strain evidence="6">NRZ-2016-071</strain>
    </source>
</reference>
<proteinExistence type="predicted"/>
<evidence type="ECO:0000256" key="3">
    <source>
        <dbReference type="ARBA" id="ARBA00022723"/>
    </source>
</evidence>
<dbReference type="GO" id="GO:0046872">
    <property type="term" value="F:metal ion binding"/>
    <property type="evidence" value="ECO:0007669"/>
    <property type="project" value="UniProtKB-KW"/>
</dbReference>
<evidence type="ECO:0000256" key="2">
    <source>
        <dbReference type="ARBA" id="ARBA00022617"/>
    </source>
</evidence>
<protein>
    <recommendedName>
        <fullName evidence="8">Phenylacetaldoxime dehydratase family protein</fullName>
    </recommendedName>
</protein>
<comment type="caution">
    <text evidence="6">The sequence shown here is derived from an EMBL/GenBank/DDBJ whole genome shotgun (WGS) entry which is preliminary data.</text>
</comment>
<keyword evidence="5" id="KW-0456">Lyase</keyword>
<evidence type="ECO:0000256" key="1">
    <source>
        <dbReference type="ARBA" id="ARBA00001970"/>
    </source>
</evidence>
<organism evidence="6 7">
    <name type="scientific">Aspergillus fumigatus</name>
    <name type="common">Neosartorya fumigata</name>
    <dbReference type="NCBI Taxonomy" id="746128"/>
    <lineage>
        <taxon>Eukaryota</taxon>
        <taxon>Fungi</taxon>
        <taxon>Dikarya</taxon>
        <taxon>Ascomycota</taxon>
        <taxon>Pezizomycotina</taxon>
        <taxon>Eurotiomycetes</taxon>
        <taxon>Eurotiomycetidae</taxon>
        <taxon>Eurotiales</taxon>
        <taxon>Aspergillaceae</taxon>
        <taxon>Aspergillus</taxon>
        <taxon>Aspergillus subgen. Fumigati</taxon>
    </lineage>
</organism>
<keyword evidence="2" id="KW-0349">Heme</keyword>
<comment type="cofactor">
    <cofactor evidence="1">
        <name>heme b</name>
        <dbReference type="ChEBI" id="CHEBI:60344"/>
    </cofactor>
</comment>